<proteinExistence type="predicted"/>
<name>A0A1U6ILY4_9SPHN</name>
<keyword evidence="3" id="KW-1185">Reference proteome</keyword>
<evidence type="ECO:0000313" key="3">
    <source>
        <dbReference type="Proteomes" id="UP000190989"/>
    </source>
</evidence>
<feature type="domain" description="AB hydrolase-1" evidence="1">
    <location>
        <begin position="37"/>
        <end position="259"/>
    </location>
</feature>
<protein>
    <recommendedName>
        <fullName evidence="1">AB hydrolase-1 domain-containing protein</fullName>
    </recommendedName>
</protein>
<dbReference type="AlphaFoldDB" id="A0A1U6ILY4"/>
<dbReference type="InterPro" id="IPR029058">
    <property type="entry name" value="AB_hydrolase_fold"/>
</dbReference>
<sequence>MSGSYDSLSGKSDGQTLHADHASVFYQLPVLPRRLPIVFWHGNWQSSRCWQSTPDGREGFQSLFLRRGYGVYLLDQPRRGHAGRTSIGTVIEVLHDEQRWFETFRLGHWPGFFDNVQFSKNPEALEQFFRLMLPNTGPFDLDLAVGATSALFDRLEAGILMTHSHSGGLGWLTAMKNPGVRGIIAIEPALNFVFPVGDAPEPITVGNARFESTAVTPEEFRALTRIPILVIYGDNIPDERADNPYQDRWRIWLQLAKKWRDVVNRAGGHVTLVHLPKHGITGNTHFPFSDINNAEVASLIATFLETNGLSGRDS</sequence>
<evidence type="ECO:0000313" key="2">
    <source>
        <dbReference type="EMBL" id="SLK08994.1"/>
    </source>
</evidence>
<dbReference type="RefSeq" id="WP_217698228.1">
    <property type="nucleotide sequence ID" value="NZ_FVZE01000009.1"/>
</dbReference>
<dbReference type="Proteomes" id="UP000190989">
    <property type="component" value="Unassembled WGS sequence"/>
</dbReference>
<reference evidence="3" key="1">
    <citation type="submission" date="2017-02" db="EMBL/GenBank/DDBJ databases">
        <authorList>
            <person name="Varghese N."/>
            <person name="Submissions S."/>
        </authorList>
    </citation>
    <scope>NUCLEOTIDE SEQUENCE [LARGE SCALE GENOMIC DNA]</scope>
    <source>
        <strain evidence="3">SM117</strain>
    </source>
</reference>
<dbReference type="STRING" id="428990.SAMN06295987_10960"/>
<accession>A0A1U6ILY4</accession>
<dbReference type="CDD" id="cd12810">
    <property type="entry name" value="Esterase_713_like-3"/>
    <property type="match status" value="1"/>
</dbReference>
<evidence type="ECO:0000259" key="1">
    <source>
        <dbReference type="Pfam" id="PF12697"/>
    </source>
</evidence>
<dbReference type="Gene3D" id="3.40.50.1820">
    <property type="entry name" value="alpha/beta hydrolase"/>
    <property type="match status" value="1"/>
</dbReference>
<organism evidence="2 3">
    <name type="scientific">Novosphingobium mathurense</name>
    <dbReference type="NCBI Taxonomy" id="428990"/>
    <lineage>
        <taxon>Bacteria</taxon>
        <taxon>Pseudomonadati</taxon>
        <taxon>Pseudomonadota</taxon>
        <taxon>Alphaproteobacteria</taxon>
        <taxon>Sphingomonadales</taxon>
        <taxon>Sphingomonadaceae</taxon>
        <taxon>Novosphingobium</taxon>
    </lineage>
</organism>
<dbReference type="Pfam" id="PF12697">
    <property type="entry name" value="Abhydrolase_6"/>
    <property type="match status" value="1"/>
</dbReference>
<dbReference type="PANTHER" id="PTHR43194:SF2">
    <property type="entry name" value="PEROXISOMAL MEMBRANE PROTEIN LPX1"/>
    <property type="match status" value="1"/>
</dbReference>
<gene>
    <name evidence="2" type="ORF">SAMN06295987_10960</name>
</gene>
<dbReference type="PANTHER" id="PTHR43194">
    <property type="entry name" value="HYDROLASE ALPHA/BETA FOLD FAMILY"/>
    <property type="match status" value="1"/>
</dbReference>
<dbReference type="SUPFAM" id="SSF53474">
    <property type="entry name" value="alpha/beta-Hydrolases"/>
    <property type="match status" value="1"/>
</dbReference>
<dbReference type="EMBL" id="FVZE01000009">
    <property type="protein sequence ID" value="SLK08994.1"/>
    <property type="molecule type" value="Genomic_DNA"/>
</dbReference>
<dbReference type="InterPro" id="IPR000073">
    <property type="entry name" value="AB_hydrolase_1"/>
</dbReference>
<dbReference type="InterPro" id="IPR050228">
    <property type="entry name" value="Carboxylesterase_BioH"/>
</dbReference>